<gene>
    <name evidence="2" type="ORF">NCTC10124_00781</name>
</gene>
<evidence type="ECO:0000313" key="3">
    <source>
        <dbReference type="Proteomes" id="UP000259328"/>
    </source>
</evidence>
<protein>
    <submittedName>
        <fullName evidence="2">Transcription antitermination protein NusG</fullName>
    </submittedName>
</protein>
<name>A0A3B0PU79_MYCSY</name>
<evidence type="ECO:0000256" key="1">
    <source>
        <dbReference type="SAM" id="MobiDB-lite"/>
    </source>
</evidence>
<dbReference type="AlphaFoldDB" id="A0A3B0PU79"/>
<evidence type="ECO:0000313" key="2">
    <source>
        <dbReference type="EMBL" id="SYV93053.1"/>
    </source>
</evidence>
<feature type="non-terminal residue" evidence="2">
    <location>
        <position position="60"/>
    </location>
</feature>
<organism evidence="2 3">
    <name type="scientific">Mycoplasmopsis synoviae</name>
    <name type="common">Mycoplasma synoviae</name>
    <dbReference type="NCBI Taxonomy" id="2109"/>
    <lineage>
        <taxon>Bacteria</taxon>
        <taxon>Bacillati</taxon>
        <taxon>Mycoplasmatota</taxon>
        <taxon>Mycoplasmoidales</taxon>
        <taxon>Metamycoplasmataceae</taxon>
        <taxon>Mycoplasmopsis</taxon>
    </lineage>
</organism>
<sequence>MQVTGIIGSGGGGEKPTPVSQNQIRKSLEKEEEAKKLFEENKNLLNLKVGDLVLITDGNW</sequence>
<dbReference type="Proteomes" id="UP000259328">
    <property type="component" value="Chromosome"/>
</dbReference>
<reference evidence="3" key="1">
    <citation type="submission" date="2018-06" db="EMBL/GenBank/DDBJ databases">
        <authorList>
            <consortium name="Pathogen Informatics"/>
        </authorList>
    </citation>
    <scope>NUCLEOTIDE SEQUENCE [LARGE SCALE GENOMIC DNA]</scope>
    <source>
        <strain evidence="3">NCTC10124</strain>
    </source>
</reference>
<accession>A0A3B0PU79</accession>
<feature type="region of interest" description="Disordered" evidence="1">
    <location>
        <begin position="1"/>
        <end position="27"/>
    </location>
</feature>
<proteinExistence type="predicted"/>
<dbReference type="EMBL" id="LS991953">
    <property type="protein sequence ID" value="SYV93053.1"/>
    <property type="molecule type" value="Genomic_DNA"/>
</dbReference>